<dbReference type="Proteomes" id="UP000717995">
    <property type="component" value="Unassembled WGS sequence"/>
</dbReference>
<evidence type="ECO:0000313" key="2">
    <source>
        <dbReference type="EMBL" id="MBM7063102.1"/>
    </source>
</evidence>
<gene>
    <name evidence="2" type="ORF">JQX08_20485</name>
</gene>
<dbReference type="InterPro" id="IPR032092">
    <property type="entry name" value="PilW"/>
</dbReference>
<accession>A0ABS2IJ63</accession>
<organism evidence="2 3">
    <name type="scientific">Zestomonas insulae</name>
    <dbReference type="NCBI Taxonomy" id="2809017"/>
    <lineage>
        <taxon>Bacteria</taxon>
        <taxon>Pseudomonadati</taxon>
        <taxon>Pseudomonadota</taxon>
        <taxon>Gammaproteobacteria</taxon>
        <taxon>Pseudomonadales</taxon>
        <taxon>Pseudomonadaceae</taxon>
        <taxon>Zestomonas</taxon>
    </lineage>
</organism>
<sequence length="263" mass="28488">MLTPKYQSGLSLIEMMIALVISSFLIIGVTQIYIDNKRSYAFQQSQAENQEGSRFVQLFLQDELTKAGYRRRPDEPFESAFPADTTQGCGFNAGETIKRLSGSSICLRYQPRDGTDRNCEGNTVGSAASVQNPYTKPSANIVEKIELDTTKGEITCNGSSLVSGAADLRFEFGVGSAVAPQTIAKYIKVAPASTEPILTVRYTVLMRASGKSQRDAVTVDTALQNWTNLTGATTAEVAALKAADSGQLYQVSQGTVMLRNRMP</sequence>
<dbReference type="InterPro" id="IPR012902">
    <property type="entry name" value="N_methyl_site"/>
</dbReference>
<dbReference type="NCBIfam" id="TIGR02532">
    <property type="entry name" value="IV_pilin_GFxxxE"/>
    <property type="match status" value="1"/>
</dbReference>
<feature type="transmembrane region" description="Helical" evidence="1">
    <location>
        <begin position="12"/>
        <end position="34"/>
    </location>
</feature>
<name>A0ABS2IJ63_9GAMM</name>
<proteinExistence type="predicted"/>
<keyword evidence="1" id="KW-1133">Transmembrane helix</keyword>
<evidence type="ECO:0000256" key="1">
    <source>
        <dbReference type="SAM" id="Phobius"/>
    </source>
</evidence>
<keyword evidence="1" id="KW-0472">Membrane</keyword>
<dbReference type="Pfam" id="PF16074">
    <property type="entry name" value="PilW"/>
    <property type="match status" value="1"/>
</dbReference>
<reference evidence="2 3" key="1">
    <citation type="submission" date="2021-02" db="EMBL/GenBank/DDBJ databases">
        <authorList>
            <person name="Lee D.-H."/>
        </authorList>
    </citation>
    <scope>NUCLEOTIDE SEQUENCE [LARGE SCALE GENOMIC DNA]</scope>
    <source>
        <strain evidence="2 3">UL073</strain>
    </source>
</reference>
<evidence type="ECO:0000313" key="3">
    <source>
        <dbReference type="Proteomes" id="UP000717995"/>
    </source>
</evidence>
<protein>
    <submittedName>
        <fullName evidence="2">Prepilin-type N-terminal cleavage/methylation domain-containing protein</fullName>
    </submittedName>
</protein>
<dbReference type="EMBL" id="JAFEUP010000006">
    <property type="protein sequence ID" value="MBM7063102.1"/>
    <property type="molecule type" value="Genomic_DNA"/>
</dbReference>
<keyword evidence="1" id="KW-0812">Transmembrane</keyword>
<dbReference type="Pfam" id="PF07963">
    <property type="entry name" value="N_methyl"/>
    <property type="match status" value="1"/>
</dbReference>
<keyword evidence="3" id="KW-1185">Reference proteome</keyword>
<dbReference type="PROSITE" id="PS00409">
    <property type="entry name" value="PROKAR_NTER_METHYL"/>
    <property type="match status" value="1"/>
</dbReference>
<comment type="caution">
    <text evidence="2">The sequence shown here is derived from an EMBL/GenBank/DDBJ whole genome shotgun (WGS) entry which is preliminary data.</text>
</comment>
<dbReference type="RefSeq" id="WP_205350273.1">
    <property type="nucleotide sequence ID" value="NZ_JAFEUP010000006.1"/>
</dbReference>